<feature type="transmembrane region" description="Helical" evidence="6">
    <location>
        <begin position="70"/>
        <end position="92"/>
    </location>
</feature>
<dbReference type="STRING" id="576131.SAMN05444486_102385"/>
<organism evidence="8 9">
    <name type="scientific">Lentibacter algarum</name>
    <dbReference type="NCBI Taxonomy" id="576131"/>
    <lineage>
        <taxon>Bacteria</taxon>
        <taxon>Pseudomonadati</taxon>
        <taxon>Pseudomonadota</taxon>
        <taxon>Alphaproteobacteria</taxon>
        <taxon>Rhodobacterales</taxon>
        <taxon>Roseobacteraceae</taxon>
        <taxon>Lentibacter</taxon>
    </lineage>
</organism>
<keyword evidence="4 6" id="KW-1133">Transmembrane helix</keyword>
<dbReference type="EMBL" id="FNPR01000002">
    <property type="protein sequence ID" value="SDY48133.1"/>
    <property type="molecule type" value="Genomic_DNA"/>
</dbReference>
<evidence type="ECO:0000256" key="6">
    <source>
        <dbReference type="SAM" id="Phobius"/>
    </source>
</evidence>
<sequence length="297" mass="32384">MERKSHMDLAGAVALTVFAVVLGLNQVVIKLSNGGFQPIFMAGLRSAFAFLVMLAWMRYRGVHHGIRRDLLFPGLVLGLLFTFEFVCLYLALDYTTVSRASIIFYSMPVWLTLVAHFLLPGEQMRAPRALGLALAMAGVIWVLAKPYEGAEASLFGDLLALGAALGWGGIALFLRLHPVSQERPEVQLLWQLGVSMLLLFALAPLFGPLTRDLAAIHWAGLTFQVLAVASFGYLFWFMLLKIYPASGVASFSFLSPVCGVALGWLVLGEEIGPEIIGGLCLVAVGLVLINRKPRIPR</sequence>
<evidence type="ECO:0000256" key="4">
    <source>
        <dbReference type="ARBA" id="ARBA00022989"/>
    </source>
</evidence>
<proteinExistence type="inferred from homology"/>
<keyword evidence="3 6" id="KW-0812">Transmembrane</keyword>
<dbReference type="Pfam" id="PF00892">
    <property type="entry name" value="EamA"/>
    <property type="match status" value="2"/>
</dbReference>
<evidence type="ECO:0000259" key="7">
    <source>
        <dbReference type="Pfam" id="PF00892"/>
    </source>
</evidence>
<gene>
    <name evidence="8" type="ORF">SAMN05444486_102385</name>
</gene>
<evidence type="ECO:0000256" key="3">
    <source>
        <dbReference type="ARBA" id="ARBA00022692"/>
    </source>
</evidence>
<comment type="similarity">
    <text evidence="2">Belongs to the EamA transporter family.</text>
</comment>
<dbReference type="Proteomes" id="UP000199026">
    <property type="component" value="Unassembled WGS sequence"/>
</dbReference>
<dbReference type="PANTHER" id="PTHR32322">
    <property type="entry name" value="INNER MEMBRANE TRANSPORTER"/>
    <property type="match status" value="1"/>
</dbReference>
<dbReference type="InterPro" id="IPR000620">
    <property type="entry name" value="EamA_dom"/>
</dbReference>
<feature type="domain" description="EamA" evidence="7">
    <location>
        <begin position="11"/>
        <end position="143"/>
    </location>
</feature>
<evidence type="ECO:0000256" key="1">
    <source>
        <dbReference type="ARBA" id="ARBA00004141"/>
    </source>
</evidence>
<dbReference type="SUPFAM" id="SSF103481">
    <property type="entry name" value="Multidrug resistance efflux transporter EmrE"/>
    <property type="match status" value="2"/>
</dbReference>
<dbReference type="GO" id="GO:0016020">
    <property type="term" value="C:membrane"/>
    <property type="evidence" value="ECO:0007669"/>
    <property type="project" value="UniProtKB-SubCell"/>
</dbReference>
<keyword evidence="9" id="KW-1185">Reference proteome</keyword>
<feature type="transmembrane region" description="Helical" evidence="6">
    <location>
        <begin position="215"/>
        <end position="236"/>
    </location>
</feature>
<feature type="transmembrane region" description="Helical" evidence="6">
    <location>
        <begin position="156"/>
        <end position="176"/>
    </location>
</feature>
<feature type="transmembrane region" description="Helical" evidence="6">
    <location>
        <begin position="188"/>
        <end position="209"/>
    </location>
</feature>
<dbReference type="GeneID" id="78124457"/>
<dbReference type="Gene3D" id="1.10.3730.20">
    <property type="match status" value="2"/>
</dbReference>
<feature type="domain" description="EamA" evidence="7">
    <location>
        <begin position="155"/>
        <end position="290"/>
    </location>
</feature>
<evidence type="ECO:0000313" key="9">
    <source>
        <dbReference type="Proteomes" id="UP000199026"/>
    </source>
</evidence>
<feature type="transmembrane region" description="Helical" evidence="6">
    <location>
        <begin position="271"/>
        <end position="289"/>
    </location>
</feature>
<dbReference type="PANTHER" id="PTHR32322:SF2">
    <property type="entry name" value="EAMA DOMAIN-CONTAINING PROTEIN"/>
    <property type="match status" value="1"/>
</dbReference>
<evidence type="ECO:0000313" key="8">
    <source>
        <dbReference type="EMBL" id="SDY48133.1"/>
    </source>
</evidence>
<comment type="subcellular location">
    <subcellularLocation>
        <location evidence="1">Membrane</location>
        <topology evidence="1">Multi-pass membrane protein</topology>
    </subcellularLocation>
</comment>
<evidence type="ECO:0000256" key="5">
    <source>
        <dbReference type="ARBA" id="ARBA00023136"/>
    </source>
</evidence>
<accession>A0A1H3K7P2</accession>
<dbReference type="RefSeq" id="WP_089890119.1">
    <property type="nucleotide sequence ID" value="NZ_CALJFH010000025.1"/>
</dbReference>
<feature type="transmembrane region" description="Helical" evidence="6">
    <location>
        <begin position="39"/>
        <end position="58"/>
    </location>
</feature>
<dbReference type="AlphaFoldDB" id="A0A1H3K7P2"/>
<feature type="transmembrane region" description="Helical" evidence="6">
    <location>
        <begin position="98"/>
        <end position="119"/>
    </location>
</feature>
<feature type="transmembrane region" description="Helical" evidence="6">
    <location>
        <begin position="126"/>
        <end position="144"/>
    </location>
</feature>
<evidence type="ECO:0000256" key="2">
    <source>
        <dbReference type="ARBA" id="ARBA00007362"/>
    </source>
</evidence>
<dbReference type="InterPro" id="IPR037185">
    <property type="entry name" value="EmrE-like"/>
</dbReference>
<protein>
    <submittedName>
        <fullName evidence="8">Permease of the drug/metabolite transporter (DMT) superfamily</fullName>
    </submittedName>
</protein>
<name>A0A1H3K7P2_9RHOB</name>
<dbReference type="InterPro" id="IPR050638">
    <property type="entry name" value="AA-Vitamin_Transporters"/>
</dbReference>
<feature type="transmembrane region" description="Helical" evidence="6">
    <location>
        <begin position="248"/>
        <end position="265"/>
    </location>
</feature>
<reference evidence="8 9" key="1">
    <citation type="submission" date="2016-10" db="EMBL/GenBank/DDBJ databases">
        <authorList>
            <person name="de Groot N.N."/>
        </authorList>
    </citation>
    <scope>NUCLEOTIDE SEQUENCE [LARGE SCALE GENOMIC DNA]</scope>
    <source>
        <strain evidence="8 9">DSM 24677</strain>
    </source>
</reference>
<dbReference type="OrthoDB" id="184388at2"/>
<keyword evidence="5 6" id="KW-0472">Membrane</keyword>